<accession>A0A1M4YKG4</accession>
<keyword evidence="2" id="KW-0812">Transmembrane</keyword>
<dbReference type="STRING" id="1121942.SAMN02745148_01742"/>
<dbReference type="SMART" id="SM00327">
    <property type="entry name" value="VWA"/>
    <property type="match status" value="1"/>
</dbReference>
<evidence type="ECO:0000313" key="5">
    <source>
        <dbReference type="EMBL" id="SHF05992.1"/>
    </source>
</evidence>
<dbReference type="Pfam" id="PF00092">
    <property type="entry name" value="VWA"/>
    <property type="match status" value="1"/>
</dbReference>
<evidence type="ECO:0000313" key="6">
    <source>
        <dbReference type="Proteomes" id="UP000184346"/>
    </source>
</evidence>
<dbReference type="SUPFAM" id="SSF53300">
    <property type="entry name" value="vWA-like"/>
    <property type="match status" value="1"/>
</dbReference>
<name>A0A1M4YKG4_9GAMM</name>
<feature type="chain" id="PRO_5013336330" evidence="3">
    <location>
        <begin position="22"/>
        <end position="589"/>
    </location>
</feature>
<dbReference type="InterPro" id="IPR036465">
    <property type="entry name" value="vWFA_dom_sf"/>
</dbReference>
<feature type="transmembrane region" description="Helical" evidence="2">
    <location>
        <begin position="554"/>
        <end position="572"/>
    </location>
</feature>
<proteinExistence type="predicted"/>
<dbReference type="EMBL" id="FQUJ01000006">
    <property type="protein sequence ID" value="SHF05992.1"/>
    <property type="molecule type" value="Genomic_DNA"/>
</dbReference>
<feature type="region of interest" description="Disordered" evidence="1">
    <location>
        <begin position="507"/>
        <end position="528"/>
    </location>
</feature>
<feature type="signal peptide" evidence="3">
    <location>
        <begin position="1"/>
        <end position="21"/>
    </location>
</feature>
<sequence length="589" mass="64994">MRVLVAGVLALFLLGTTCSWAQESPDVRLVVDVSGSMKQNDPNRLSGSALELLVSLLPSGVTGGLWTFGSEVTNPLPSSTVDQAWRERALALKPALVDYQQFTDIERAVREAARASSGAGERHLILLTDGVVDIPAARDDKRRQDTASRKRLLDDVVPRLAEEGVVIHTVAFSPDVDQSLVRQMASTTGGLATVAETPEALLRAFLDVIDRIFPVDQVPLEEDTFAIYRQVDAFSALLFHGPDAPPLALIGPDGKRYTAEDHPEDIQWQAQGRFDVITIPDPETGEWQIEGRIGRDSRINVDSSLSLRVEELPTVLYMDFSTRLEAWVENQGSPLTADSEPDNLVLRAELENAQGQVEQSVRLERTNDHFAGSLPAPDFVGSGRLLLTAISGDFVRQRQQAVSVRAAVSARVDESANRVLLHAEHPRLRDDNTRIRARLQGQELPVDTVDHRDWRIELPELDPDITVPLELTATVTLEGETRVLELPTLHLNADAARGVGSVRLDREGLSGESLQPAASEEEPEASLADRVGDNLSRIANTVPRLVREHRDDPAGWMAIATGVILILIVLLWRRRAAYRRRRPREEPHV</sequence>
<dbReference type="InterPro" id="IPR002035">
    <property type="entry name" value="VWF_A"/>
</dbReference>
<feature type="domain" description="VWFA" evidence="4">
    <location>
        <begin position="26"/>
        <end position="209"/>
    </location>
</feature>
<evidence type="ECO:0000256" key="3">
    <source>
        <dbReference type="SAM" id="SignalP"/>
    </source>
</evidence>
<keyword evidence="2" id="KW-0472">Membrane</keyword>
<dbReference type="Gene3D" id="3.40.50.410">
    <property type="entry name" value="von Willebrand factor, type A domain"/>
    <property type="match status" value="1"/>
</dbReference>
<dbReference type="Proteomes" id="UP000184346">
    <property type="component" value="Unassembled WGS sequence"/>
</dbReference>
<keyword evidence="2" id="KW-1133">Transmembrane helix</keyword>
<keyword evidence="6" id="KW-1185">Reference proteome</keyword>
<dbReference type="AlphaFoldDB" id="A0A1M4YKG4"/>
<organism evidence="5 6">
    <name type="scientific">Modicisalibacter ilicicola DSM 19980</name>
    <dbReference type="NCBI Taxonomy" id="1121942"/>
    <lineage>
        <taxon>Bacteria</taxon>
        <taxon>Pseudomonadati</taxon>
        <taxon>Pseudomonadota</taxon>
        <taxon>Gammaproteobacteria</taxon>
        <taxon>Oceanospirillales</taxon>
        <taxon>Halomonadaceae</taxon>
        <taxon>Modicisalibacter</taxon>
    </lineage>
</organism>
<keyword evidence="3" id="KW-0732">Signal</keyword>
<protein>
    <submittedName>
        <fullName evidence="5">TIGR03503 family protein</fullName>
    </submittedName>
</protein>
<dbReference type="OrthoDB" id="798937at2"/>
<evidence type="ECO:0000259" key="4">
    <source>
        <dbReference type="PROSITE" id="PS50234"/>
    </source>
</evidence>
<dbReference type="CDD" id="cd00198">
    <property type="entry name" value="vWFA"/>
    <property type="match status" value="1"/>
</dbReference>
<evidence type="ECO:0000256" key="2">
    <source>
        <dbReference type="SAM" id="Phobius"/>
    </source>
</evidence>
<gene>
    <name evidence="5" type="ORF">SAMN02745148_01742</name>
</gene>
<reference evidence="5 6" key="1">
    <citation type="submission" date="2016-11" db="EMBL/GenBank/DDBJ databases">
        <authorList>
            <person name="Jaros S."/>
            <person name="Januszkiewicz K."/>
            <person name="Wedrychowicz H."/>
        </authorList>
    </citation>
    <scope>NUCLEOTIDE SEQUENCE [LARGE SCALE GENOMIC DNA]</scope>
    <source>
        <strain evidence="5 6">DSM 19980</strain>
    </source>
</reference>
<dbReference type="PROSITE" id="PS50234">
    <property type="entry name" value="VWFA"/>
    <property type="match status" value="1"/>
</dbReference>
<dbReference type="RefSeq" id="WP_072821792.1">
    <property type="nucleotide sequence ID" value="NZ_FQUJ01000006.1"/>
</dbReference>
<evidence type="ECO:0000256" key="1">
    <source>
        <dbReference type="SAM" id="MobiDB-lite"/>
    </source>
</evidence>